<gene>
    <name evidence="1" type="ORF">HAX54_008996</name>
</gene>
<evidence type="ECO:0000313" key="1">
    <source>
        <dbReference type="EMBL" id="MCD7469759.1"/>
    </source>
</evidence>
<accession>A0ABS8TFR1</accession>
<feature type="non-terminal residue" evidence="1">
    <location>
        <position position="72"/>
    </location>
</feature>
<protein>
    <submittedName>
        <fullName evidence="1">Uncharacterized protein</fullName>
    </submittedName>
</protein>
<proteinExistence type="predicted"/>
<keyword evidence="2" id="KW-1185">Reference proteome</keyword>
<dbReference type="Proteomes" id="UP000823775">
    <property type="component" value="Unassembled WGS sequence"/>
</dbReference>
<comment type="caution">
    <text evidence="1">The sequence shown here is derived from an EMBL/GenBank/DDBJ whole genome shotgun (WGS) entry which is preliminary data.</text>
</comment>
<name>A0ABS8TFR1_DATST</name>
<reference evidence="1 2" key="1">
    <citation type="journal article" date="2021" name="BMC Genomics">
        <title>Datura genome reveals duplications of psychoactive alkaloid biosynthetic genes and high mutation rate following tissue culture.</title>
        <authorList>
            <person name="Rajewski A."/>
            <person name="Carter-House D."/>
            <person name="Stajich J."/>
            <person name="Litt A."/>
        </authorList>
    </citation>
    <scope>NUCLEOTIDE SEQUENCE [LARGE SCALE GENOMIC DNA]</scope>
    <source>
        <strain evidence="1">AR-01</strain>
    </source>
</reference>
<dbReference type="EMBL" id="JACEIK010001480">
    <property type="protein sequence ID" value="MCD7469759.1"/>
    <property type="molecule type" value="Genomic_DNA"/>
</dbReference>
<organism evidence="1 2">
    <name type="scientific">Datura stramonium</name>
    <name type="common">Jimsonweed</name>
    <name type="synonym">Common thornapple</name>
    <dbReference type="NCBI Taxonomy" id="4076"/>
    <lineage>
        <taxon>Eukaryota</taxon>
        <taxon>Viridiplantae</taxon>
        <taxon>Streptophyta</taxon>
        <taxon>Embryophyta</taxon>
        <taxon>Tracheophyta</taxon>
        <taxon>Spermatophyta</taxon>
        <taxon>Magnoliopsida</taxon>
        <taxon>eudicotyledons</taxon>
        <taxon>Gunneridae</taxon>
        <taxon>Pentapetalae</taxon>
        <taxon>asterids</taxon>
        <taxon>lamiids</taxon>
        <taxon>Solanales</taxon>
        <taxon>Solanaceae</taxon>
        <taxon>Solanoideae</taxon>
        <taxon>Datureae</taxon>
        <taxon>Datura</taxon>
    </lineage>
</organism>
<evidence type="ECO:0000313" key="2">
    <source>
        <dbReference type="Proteomes" id="UP000823775"/>
    </source>
</evidence>
<sequence>MGSGVNEWLPRVIELGTTQPARYQVVNALWHQVWGLVFRCKNEGARTVGASYGVALMLVVIGKSSFFEKFIK</sequence>